<dbReference type="InterPro" id="IPR004158">
    <property type="entry name" value="DUF247_pln"/>
</dbReference>
<reference evidence="2 3" key="1">
    <citation type="submission" date="2024-01" db="EMBL/GenBank/DDBJ databases">
        <title>The genomes of 5 underutilized Papilionoideae crops provide insights into root nodulation and disease resistanc.</title>
        <authorList>
            <person name="Jiang F."/>
        </authorList>
    </citation>
    <scope>NUCLEOTIDE SEQUENCE [LARGE SCALE GENOMIC DNA]</scope>
    <source>
        <strain evidence="2">LVBAO_FW01</strain>
        <tissue evidence="2">Leaves</tissue>
    </source>
</reference>
<accession>A0AAN9L4Y3</accession>
<dbReference type="AlphaFoldDB" id="A0AAN9L4Y3"/>
<dbReference type="Pfam" id="PF03140">
    <property type="entry name" value="DUF247"/>
    <property type="match status" value="1"/>
</dbReference>
<evidence type="ECO:0000313" key="3">
    <source>
        <dbReference type="Proteomes" id="UP001367508"/>
    </source>
</evidence>
<sequence length="485" mass="56587">MRFNKLIRLAFQTLSRRKFHGTTERSSNWRGVIEKELESGIPKENDSVSIYRVPPNMLRVDPKAYTPNNISIGPYHHGAPHLQDMEPLKRKFFHRLFNPNGVNGAKLDEAFKFLEEQEVNVRKCYMGEIKQNSDEFLQMMLIDGSFIIQLLRDLSQNQFRQVPCLNRWMLPTLRRELIMLENQIPLFVLNKLFELTDNYSPKQQSMSVNDLAFRFFYRLLQSDSGKIPECYQVYKYEIQHVLDLLRYNIRRPKVNGEEVSRGTQKQMIHSAKELKESGVKIKADENRELLDISFGRKWGIVTRELTIPSLHISDHRGTVFRNIVAFEKCHKRCNPDVTTYMFFFNRLINSADDVTLLHHKGVLYHSLGNDERVADLINDITKEIAPDMNESYLHKVVNETNKYFDTRYAKTRSSLVRNYLTSWTVGISTLGAILALYFTFIQTICGFVDAFNSLEDEKLSDIFIKALILPFRDIFSVVFDPDGKA</sequence>
<keyword evidence="3" id="KW-1185">Reference proteome</keyword>
<comment type="caution">
    <text evidence="2">The sequence shown here is derived from an EMBL/GenBank/DDBJ whole genome shotgun (WGS) entry which is preliminary data.</text>
</comment>
<dbReference type="PANTHER" id="PTHR31170">
    <property type="entry name" value="BNAC04G53230D PROTEIN"/>
    <property type="match status" value="1"/>
</dbReference>
<evidence type="ECO:0000256" key="1">
    <source>
        <dbReference type="SAM" id="Phobius"/>
    </source>
</evidence>
<keyword evidence="1" id="KW-1133">Transmembrane helix</keyword>
<protein>
    <submittedName>
        <fullName evidence="2">Uncharacterized protein</fullName>
    </submittedName>
</protein>
<keyword evidence="1" id="KW-0472">Membrane</keyword>
<keyword evidence="1" id="KW-0812">Transmembrane</keyword>
<dbReference type="EMBL" id="JAYMYQ010000005">
    <property type="protein sequence ID" value="KAK7329279.1"/>
    <property type="molecule type" value="Genomic_DNA"/>
</dbReference>
<feature type="transmembrane region" description="Helical" evidence="1">
    <location>
        <begin position="420"/>
        <end position="440"/>
    </location>
</feature>
<proteinExistence type="predicted"/>
<organism evidence="2 3">
    <name type="scientific">Canavalia gladiata</name>
    <name type="common">Sword bean</name>
    <name type="synonym">Dolichos gladiatus</name>
    <dbReference type="NCBI Taxonomy" id="3824"/>
    <lineage>
        <taxon>Eukaryota</taxon>
        <taxon>Viridiplantae</taxon>
        <taxon>Streptophyta</taxon>
        <taxon>Embryophyta</taxon>
        <taxon>Tracheophyta</taxon>
        <taxon>Spermatophyta</taxon>
        <taxon>Magnoliopsida</taxon>
        <taxon>eudicotyledons</taxon>
        <taxon>Gunneridae</taxon>
        <taxon>Pentapetalae</taxon>
        <taxon>rosids</taxon>
        <taxon>fabids</taxon>
        <taxon>Fabales</taxon>
        <taxon>Fabaceae</taxon>
        <taxon>Papilionoideae</taxon>
        <taxon>50 kb inversion clade</taxon>
        <taxon>NPAAA clade</taxon>
        <taxon>indigoferoid/millettioid clade</taxon>
        <taxon>Phaseoleae</taxon>
        <taxon>Canavalia</taxon>
    </lineage>
</organism>
<evidence type="ECO:0000313" key="2">
    <source>
        <dbReference type="EMBL" id="KAK7329279.1"/>
    </source>
</evidence>
<dbReference type="Proteomes" id="UP001367508">
    <property type="component" value="Unassembled WGS sequence"/>
</dbReference>
<dbReference type="PANTHER" id="PTHR31170:SF21">
    <property type="match status" value="1"/>
</dbReference>
<name>A0AAN9L4Y3_CANGL</name>
<gene>
    <name evidence="2" type="ORF">VNO77_23434</name>
</gene>